<sequence>MDFSWPEPEPATDYVGRRPLLTTVRHSDLLQRQTYLRSYQFTVRETFKGRVRRNLKEASKVGKAIVAEIIGRLKSLGKVFVSAMATARGTSVLVVFALIAILLLSRSGIRRVDAARPMPNVANEQRSMYEEVRAAMAALMERLPSGSSPKGPGH</sequence>
<evidence type="ECO:0000256" key="1">
    <source>
        <dbReference type="SAM" id="Phobius"/>
    </source>
</evidence>
<dbReference type="PANTHER" id="PTHR37245:SF4">
    <property type="entry name" value="PAMP-INDUCED SECRETED PEPTIDE 1"/>
    <property type="match status" value="1"/>
</dbReference>
<keyword evidence="1" id="KW-0472">Membrane</keyword>
<dbReference type="EMBL" id="JACMSC010000179">
    <property type="protein sequence ID" value="KAG6466326.1"/>
    <property type="molecule type" value="Genomic_DNA"/>
</dbReference>
<name>A0A8J5CPT0_ZINOF</name>
<evidence type="ECO:0000313" key="2">
    <source>
        <dbReference type="EMBL" id="KAG6466326.1"/>
    </source>
</evidence>
<feature type="transmembrane region" description="Helical" evidence="1">
    <location>
        <begin position="79"/>
        <end position="104"/>
    </location>
</feature>
<proteinExistence type="predicted"/>
<dbReference type="PANTHER" id="PTHR37245">
    <property type="entry name" value="PAMP-INDUCED SECRETED PEPTIDE 1"/>
    <property type="match status" value="1"/>
</dbReference>
<evidence type="ECO:0000313" key="3">
    <source>
        <dbReference type="Proteomes" id="UP000734854"/>
    </source>
</evidence>
<keyword evidence="1" id="KW-1133">Transmembrane helix</keyword>
<accession>A0A8J5CPT0</accession>
<dbReference type="InterPro" id="IPR040273">
    <property type="entry name" value="PIP1"/>
</dbReference>
<reference evidence="2 3" key="1">
    <citation type="submission" date="2020-08" db="EMBL/GenBank/DDBJ databases">
        <title>Plant Genome Project.</title>
        <authorList>
            <person name="Zhang R.-G."/>
        </authorList>
    </citation>
    <scope>NUCLEOTIDE SEQUENCE [LARGE SCALE GENOMIC DNA]</scope>
    <source>
        <tissue evidence="2">Rhizome</tissue>
    </source>
</reference>
<gene>
    <name evidence="2" type="ORF">ZIOFF_075816</name>
</gene>
<comment type="caution">
    <text evidence="2">The sequence shown here is derived from an EMBL/GenBank/DDBJ whole genome shotgun (WGS) entry which is preliminary data.</text>
</comment>
<keyword evidence="3" id="KW-1185">Reference proteome</keyword>
<keyword evidence="1" id="KW-0812">Transmembrane</keyword>
<organism evidence="2 3">
    <name type="scientific">Zingiber officinale</name>
    <name type="common">Ginger</name>
    <name type="synonym">Amomum zingiber</name>
    <dbReference type="NCBI Taxonomy" id="94328"/>
    <lineage>
        <taxon>Eukaryota</taxon>
        <taxon>Viridiplantae</taxon>
        <taxon>Streptophyta</taxon>
        <taxon>Embryophyta</taxon>
        <taxon>Tracheophyta</taxon>
        <taxon>Spermatophyta</taxon>
        <taxon>Magnoliopsida</taxon>
        <taxon>Liliopsida</taxon>
        <taxon>Zingiberales</taxon>
        <taxon>Zingiberaceae</taxon>
        <taxon>Zingiber</taxon>
    </lineage>
</organism>
<dbReference type="AlphaFoldDB" id="A0A8J5CPT0"/>
<protein>
    <submittedName>
        <fullName evidence="2">Uncharacterized protein</fullName>
    </submittedName>
</protein>
<dbReference type="GO" id="GO:0006952">
    <property type="term" value="P:defense response"/>
    <property type="evidence" value="ECO:0007669"/>
    <property type="project" value="InterPro"/>
</dbReference>
<dbReference type="Proteomes" id="UP000734854">
    <property type="component" value="Unassembled WGS sequence"/>
</dbReference>